<evidence type="ECO:0000256" key="1">
    <source>
        <dbReference type="SAM" id="Phobius"/>
    </source>
</evidence>
<name>A0ABR9SJ46_9BURK</name>
<dbReference type="GO" id="GO:0016787">
    <property type="term" value="F:hydrolase activity"/>
    <property type="evidence" value="ECO:0007669"/>
    <property type="project" value="UniProtKB-KW"/>
</dbReference>
<keyword evidence="4" id="KW-1185">Reference proteome</keyword>
<dbReference type="InterPro" id="IPR000073">
    <property type="entry name" value="AB_hydrolase_1"/>
</dbReference>
<keyword evidence="1" id="KW-1133">Transmembrane helix</keyword>
<feature type="domain" description="AB hydrolase-1" evidence="2">
    <location>
        <begin position="116"/>
        <end position="244"/>
    </location>
</feature>
<keyword evidence="1" id="KW-0812">Transmembrane</keyword>
<sequence length="304" mass="33216">MQKHSSIASLQQALVVGGALAAIAWALAWWPARPGLALLGAGLIVGGYAGVLALEFCLLRAVGDFAPAPVPTAAQLLRAWWGEVRQAPRVFGWRQPFLWRAEPDWLDPACRGRRGVVFIHGFMCNRGFWTPWLARVRRQGHAFVAVNLEPAFGAIDADLAVVEQAVQRVTAATGLPPLLVCHSMGGLVARAWLRDFDGLARVHRIVTLGTPHRGTWLARFSRSASARQMRLASGWLQALTHDPVHAGSRFTCWWSACDNIVFPPWTATLPGADNRLLQSVAHVDLAFLENVVSETLALLQDPPL</sequence>
<organism evidence="3 4">
    <name type="scientific">Ramlibacter aquaticus</name>
    <dbReference type="NCBI Taxonomy" id="2780094"/>
    <lineage>
        <taxon>Bacteria</taxon>
        <taxon>Pseudomonadati</taxon>
        <taxon>Pseudomonadota</taxon>
        <taxon>Betaproteobacteria</taxon>
        <taxon>Burkholderiales</taxon>
        <taxon>Comamonadaceae</taxon>
        <taxon>Ramlibacter</taxon>
    </lineage>
</organism>
<dbReference type="Pfam" id="PF12697">
    <property type="entry name" value="Abhydrolase_6"/>
    <property type="match status" value="1"/>
</dbReference>
<feature type="transmembrane region" description="Helical" evidence="1">
    <location>
        <begin position="36"/>
        <end position="59"/>
    </location>
</feature>
<reference evidence="3 4" key="1">
    <citation type="submission" date="2020-10" db="EMBL/GenBank/DDBJ databases">
        <title>Draft genome of Ramlibacter aquaticus LMG 30558.</title>
        <authorList>
            <person name="Props R."/>
        </authorList>
    </citation>
    <scope>NUCLEOTIDE SEQUENCE [LARGE SCALE GENOMIC DNA]</scope>
    <source>
        <strain evidence="3 4">LMG 30558</strain>
    </source>
</reference>
<evidence type="ECO:0000313" key="4">
    <source>
        <dbReference type="Proteomes" id="UP000715965"/>
    </source>
</evidence>
<dbReference type="Gene3D" id="3.40.50.1820">
    <property type="entry name" value="alpha/beta hydrolase"/>
    <property type="match status" value="1"/>
</dbReference>
<dbReference type="Proteomes" id="UP000715965">
    <property type="component" value="Unassembled WGS sequence"/>
</dbReference>
<feature type="transmembrane region" description="Helical" evidence="1">
    <location>
        <begin position="12"/>
        <end position="30"/>
    </location>
</feature>
<dbReference type="PANTHER" id="PTHR37946">
    <property type="entry name" value="SLL1969 PROTEIN"/>
    <property type="match status" value="1"/>
</dbReference>
<evidence type="ECO:0000259" key="2">
    <source>
        <dbReference type="Pfam" id="PF12697"/>
    </source>
</evidence>
<comment type="caution">
    <text evidence="3">The sequence shown here is derived from an EMBL/GenBank/DDBJ whole genome shotgun (WGS) entry which is preliminary data.</text>
</comment>
<keyword evidence="1" id="KW-0472">Membrane</keyword>
<dbReference type="RefSeq" id="WP_193781948.1">
    <property type="nucleotide sequence ID" value="NZ_JADDOJ010000096.1"/>
</dbReference>
<evidence type="ECO:0000313" key="3">
    <source>
        <dbReference type="EMBL" id="MBE7942396.1"/>
    </source>
</evidence>
<proteinExistence type="predicted"/>
<keyword evidence="3" id="KW-0378">Hydrolase</keyword>
<dbReference type="PANTHER" id="PTHR37946:SF1">
    <property type="entry name" value="SLL1969 PROTEIN"/>
    <property type="match status" value="1"/>
</dbReference>
<protein>
    <submittedName>
        <fullName evidence="3">Alpha/beta fold hydrolase</fullName>
    </submittedName>
</protein>
<accession>A0ABR9SJ46</accession>
<gene>
    <name evidence="3" type="ORF">IM725_17640</name>
</gene>
<dbReference type="InterPro" id="IPR029058">
    <property type="entry name" value="AB_hydrolase_fold"/>
</dbReference>
<dbReference type="EMBL" id="JADDOJ010000096">
    <property type="protein sequence ID" value="MBE7942396.1"/>
    <property type="molecule type" value="Genomic_DNA"/>
</dbReference>
<dbReference type="SUPFAM" id="SSF53474">
    <property type="entry name" value="alpha/beta-Hydrolases"/>
    <property type="match status" value="1"/>
</dbReference>